<accession>A0A0F9BDM4</accession>
<name>A0A0F9BDM4_9ZZZZ</name>
<gene>
    <name evidence="1" type="ORF">LCGC14_2462090</name>
</gene>
<dbReference type="EMBL" id="LAZR01038356">
    <property type="protein sequence ID" value="KKL19775.1"/>
    <property type="molecule type" value="Genomic_DNA"/>
</dbReference>
<evidence type="ECO:0000313" key="1">
    <source>
        <dbReference type="EMBL" id="KKL19775.1"/>
    </source>
</evidence>
<organism evidence="1">
    <name type="scientific">marine sediment metagenome</name>
    <dbReference type="NCBI Taxonomy" id="412755"/>
    <lineage>
        <taxon>unclassified sequences</taxon>
        <taxon>metagenomes</taxon>
        <taxon>ecological metagenomes</taxon>
    </lineage>
</organism>
<dbReference type="AlphaFoldDB" id="A0A0F9BDM4"/>
<reference evidence="1" key="1">
    <citation type="journal article" date="2015" name="Nature">
        <title>Complex archaea that bridge the gap between prokaryotes and eukaryotes.</title>
        <authorList>
            <person name="Spang A."/>
            <person name="Saw J.H."/>
            <person name="Jorgensen S.L."/>
            <person name="Zaremba-Niedzwiedzka K."/>
            <person name="Martijn J."/>
            <person name="Lind A.E."/>
            <person name="van Eijk R."/>
            <person name="Schleper C."/>
            <person name="Guy L."/>
            <person name="Ettema T.J."/>
        </authorList>
    </citation>
    <scope>NUCLEOTIDE SEQUENCE</scope>
</reference>
<sequence length="181" mass="19962">MGDCTCVNCVKVRGSLPHHGPGCACSACNIHRNHMNLTPGCACSTCVAIRKEHAAPCTADRHTECDICHGMKLCRGIRKGGALHERWHDPLLHSSPQCPACYELAHPTDGIDVNALLSSKQLLANELAAANGERYRLTERIRNLETQAQAWKLRQDLLDAKEERLQQTIATRSRYINLGDA</sequence>
<proteinExistence type="predicted"/>
<comment type="caution">
    <text evidence="1">The sequence shown here is derived from an EMBL/GenBank/DDBJ whole genome shotgun (WGS) entry which is preliminary data.</text>
</comment>
<protein>
    <submittedName>
        <fullName evidence="1">Uncharacterized protein</fullName>
    </submittedName>
</protein>